<feature type="domain" description="Glycoside hydrolase 120 insertion" evidence="6">
    <location>
        <begin position="80"/>
        <end position="203"/>
    </location>
</feature>
<dbReference type="InterPro" id="IPR052052">
    <property type="entry name" value="Polysaccharide_Lyase_9"/>
</dbReference>
<dbReference type="Pfam" id="PF13229">
    <property type="entry name" value="Beta_helix"/>
    <property type="match status" value="1"/>
</dbReference>
<evidence type="ECO:0000313" key="8">
    <source>
        <dbReference type="Proteomes" id="UP000028984"/>
    </source>
</evidence>
<gene>
    <name evidence="7" type="ORF">BREU_1641</name>
</gene>
<evidence type="ECO:0000256" key="1">
    <source>
        <dbReference type="ARBA" id="ARBA00004613"/>
    </source>
</evidence>
<keyword evidence="3" id="KW-0732">Signal</keyword>
<dbReference type="InterPro" id="IPR012334">
    <property type="entry name" value="Pectin_lyas_fold"/>
</dbReference>
<evidence type="ECO:0000259" key="6">
    <source>
        <dbReference type="Pfam" id="PF21258"/>
    </source>
</evidence>
<name>A0A087CTH8_9BIFI</name>
<evidence type="ECO:0000313" key="7">
    <source>
        <dbReference type="EMBL" id="KFI86578.1"/>
    </source>
</evidence>
<evidence type="ECO:0000256" key="4">
    <source>
        <dbReference type="SAM" id="MobiDB-lite"/>
    </source>
</evidence>
<dbReference type="AlphaFoldDB" id="A0A087CTH8"/>
<keyword evidence="2" id="KW-0964">Secreted</keyword>
<sequence length="664" mass="73759">MQYHVSPEGSDTAQGGPDNPFRTIGHAAQVAMPGDIVIVHDGVYREWVDPRRGGTCEADRIVYRAADGEKPVIKGSEIICGWSRYKDDVWRVTLDDAMFGDYNPYRQPLFGDWLAMPSRGEDPDKHPGMVFLNGRALYEVTSLEDTFAPRYRDHVKDYVTDVACAIDDPEMTQCVWYARVEDDRTVLYANFHGADPNEECVEIAVRRSCFFPRRHHVNYITVSGFELCQAATQWAPPTSHQVGAIGPNWATGWIIERNLVHDVKCSGISLGTSEETGDNEWYRTERKTGHQYQLEAVFKGLRIGWKKGFVGSHIVRDNVIHDCGQNAIVGHMGGAFSTIEHNHIYRIGARREFFGWEVAGIKLHAALDARILDNCVHDCSLGMWLDWQAQGVRISRNVFYDNVCDLEIEVTHGPCLIDNNAFCSAMTYDNYAQGTAFVNNLIGGTISNNSVLDRFTPYHYPHSTEVAGNAFVYGGDDRYASNIFLDGAGTLGSTGLSAYRGYPSTMAEYLQSVHDIFASGVTNGHDPQPVQMLYSWDNAYVGEAEGPEGEQGTTHVASPVNVRCEFKGDDLYLLFDCPTELADKKAAVVGTADLGVPRIVDERYEETDGSDIVIDTDIVGRRRAELSSVGPFAELHPGSNRQLVWCGAVRTTDDACPSCGVKEW</sequence>
<dbReference type="InterPro" id="IPR013780">
    <property type="entry name" value="Glyco_hydro_b"/>
</dbReference>
<dbReference type="PANTHER" id="PTHR40088">
    <property type="entry name" value="PECTATE LYASE (EUROFUNG)"/>
    <property type="match status" value="1"/>
</dbReference>
<dbReference type="GO" id="GO:0016837">
    <property type="term" value="F:carbon-oxygen lyase activity, acting on polysaccharides"/>
    <property type="evidence" value="ECO:0007669"/>
    <property type="project" value="TreeGrafter"/>
</dbReference>
<keyword evidence="8" id="KW-1185">Reference proteome</keyword>
<dbReference type="OrthoDB" id="9765222at2"/>
<feature type="domain" description="Right handed beta helix" evidence="5">
    <location>
        <begin position="312"/>
        <end position="440"/>
    </location>
</feature>
<dbReference type="InterPro" id="IPR049169">
    <property type="entry name" value="Glyco_hydro_120_ins"/>
</dbReference>
<dbReference type="SUPFAM" id="SSF51126">
    <property type="entry name" value="Pectin lyase-like"/>
    <property type="match status" value="1"/>
</dbReference>
<dbReference type="Proteomes" id="UP000028984">
    <property type="component" value="Unassembled WGS sequence"/>
</dbReference>
<dbReference type="STRING" id="1437610.BREU_1641"/>
<dbReference type="EMBL" id="JGZK01000004">
    <property type="protein sequence ID" value="KFI86578.1"/>
    <property type="molecule type" value="Genomic_DNA"/>
</dbReference>
<evidence type="ECO:0000256" key="3">
    <source>
        <dbReference type="ARBA" id="ARBA00022729"/>
    </source>
</evidence>
<dbReference type="Gene3D" id="2.160.20.10">
    <property type="entry name" value="Single-stranded right-handed beta-helix, Pectin lyase-like"/>
    <property type="match status" value="1"/>
</dbReference>
<dbReference type="Gene3D" id="2.60.40.1180">
    <property type="entry name" value="Golgi alpha-mannosidase II"/>
    <property type="match status" value="1"/>
</dbReference>
<dbReference type="PANTHER" id="PTHR40088:SF2">
    <property type="entry name" value="SECRETED SUGAR HYDROLASE"/>
    <property type="match status" value="1"/>
</dbReference>
<evidence type="ECO:0000259" key="5">
    <source>
        <dbReference type="Pfam" id="PF13229"/>
    </source>
</evidence>
<comment type="caution">
    <text evidence="7">The sequence shown here is derived from an EMBL/GenBank/DDBJ whole genome shotgun (WGS) entry which is preliminary data.</text>
</comment>
<organism evidence="7 8">
    <name type="scientific">Bifidobacterium reuteri DSM 23975</name>
    <dbReference type="NCBI Taxonomy" id="1437610"/>
    <lineage>
        <taxon>Bacteria</taxon>
        <taxon>Bacillati</taxon>
        <taxon>Actinomycetota</taxon>
        <taxon>Actinomycetes</taxon>
        <taxon>Bifidobacteriales</taxon>
        <taxon>Bifidobacteriaceae</taxon>
        <taxon>Bifidobacterium</taxon>
    </lineage>
</organism>
<dbReference type="InterPro" id="IPR039448">
    <property type="entry name" value="Beta_helix"/>
</dbReference>
<feature type="region of interest" description="Disordered" evidence="4">
    <location>
        <begin position="1"/>
        <end position="23"/>
    </location>
</feature>
<reference evidence="7 8" key="1">
    <citation type="submission" date="2014-03" db="EMBL/GenBank/DDBJ databases">
        <title>Genomics of Bifidobacteria.</title>
        <authorList>
            <person name="Ventura M."/>
            <person name="Milani C."/>
            <person name="Lugli G.A."/>
        </authorList>
    </citation>
    <scope>NUCLEOTIDE SEQUENCE [LARGE SCALE GENOMIC DNA]</scope>
    <source>
        <strain evidence="7 8">DSM 23975</strain>
    </source>
</reference>
<dbReference type="Pfam" id="PF21258">
    <property type="entry name" value="Glyco_hydro_120_ins"/>
    <property type="match status" value="1"/>
</dbReference>
<dbReference type="eggNOG" id="COG1653">
    <property type="taxonomic scope" value="Bacteria"/>
</dbReference>
<dbReference type="InterPro" id="IPR011050">
    <property type="entry name" value="Pectin_lyase_fold/virulence"/>
</dbReference>
<evidence type="ECO:0000256" key="2">
    <source>
        <dbReference type="ARBA" id="ARBA00022525"/>
    </source>
</evidence>
<dbReference type="RefSeq" id="WP_044089029.1">
    <property type="nucleotide sequence ID" value="NZ_JDUW01000004.1"/>
</dbReference>
<accession>A0A087CTH8</accession>
<dbReference type="GO" id="GO:0005576">
    <property type="term" value="C:extracellular region"/>
    <property type="evidence" value="ECO:0007669"/>
    <property type="project" value="UniProtKB-SubCell"/>
</dbReference>
<protein>
    <submittedName>
        <fullName evidence="7">Putative outer membrane protein</fullName>
    </submittedName>
</protein>
<proteinExistence type="predicted"/>
<comment type="subcellular location">
    <subcellularLocation>
        <location evidence="1">Secreted</location>
    </subcellularLocation>
</comment>